<dbReference type="InterPro" id="IPR014718">
    <property type="entry name" value="GH-type_carb-bd"/>
</dbReference>
<evidence type="ECO:0000313" key="10">
    <source>
        <dbReference type="Proteomes" id="UP001392437"/>
    </source>
</evidence>
<dbReference type="InterPro" id="IPR006103">
    <property type="entry name" value="Glyco_hydro_2_cat"/>
</dbReference>
<name>A0AAW0R2P4_9PEZI</name>
<dbReference type="Pfam" id="PF16353">
    <property type="entry name" value="LacZ_4"/>
    <property type="match status" value="1"/>
</dbReference>
<dbReference type="PRINTS" id="PR00132">
    <property type="entry name" value="GLHYDRLASE2"/>
</dbReference>
<dbReference type="InterPro" id="IPR050347">
    <property type="entry name" value="Bact_Beta-galactosidase"/>
</dbReference>
<dbReference type="InterPro" id="IPR004199">
    <property type="entry name" value="B-gal_small/dom_5"/>
</dbReference>
<protein>
    <recommendedName>
        <fullName evidence="3">beta-galactosidase</fullName>
        <ecNumber evidence="3">3.2.1.23</ecNumber>
    </recommendedName>
    <alternativeName>
        <fullName evidence="6">Lactase</fullName>
    </alternativeName>
</protein>
<dbReference type="InterPro" id="IPR023232">
    <property type="entry name" value="Glyco_hydro_2_AS"/>
</dbReference>
<dbReference type="Pfam" id="PF02929">
    <property type="entry name" value="Bgal_small_N"/>
    <property type="match status" value="1"/>
</dbReference>
<keyword evidence="4 9" id="KW-0378">Hydrolase</keyword>
<feature type="domain" description="Beta galactosidase small chain/" evidence="8">
    <location>
        <begin position="795"/>
        <end position="1082"/>
    </location>
</feature>
<keyword evidence="5" id="KW-0326">Glycosidase</keyword>
<dbReference type="InterPro" id="IPR006101">
    <property type="entry name" value="Glyco_hydro_2"/>
</dbReference>
<proteinExistence type="inferred from homology"/>
<keyword evidence="10" id="KW-1185">Reference proteome</keyword>
<dbReference type="GO" id="GO:0030246">
    <property type="term" value="F:carbohydrate binding"/>
    <property type="evidence" value="ECO:0007669"/>
    <property type="project" value="InterPro"/>
</dbReference>
<dbReference type="InterPro" id="IPR006104">
    <property type="entry name" value="Glyco_hydro_2_N"/>
</dbReference>
<sequence length="1082" mass="121250">MAPTDAQTPSRASHDGGDPLTNAIDRLHLDLKYTHVHSPAGSSLSSSNESRDSSSPASQEQQHGGSTVTTADKPNVRPDHVPDWSNLQRDALSSDVSRARSLLLSGTWGFHLSHGPFNGPTAFWEPGFDNARWDLVQVPGMWQCQGFGKGPQYTNVNYPFPVDPPHVPYEDNECGRYVTRFQVPDRLAENGRQWCLRFEGVDAAFTVWLNGVEIGYSQGSRNPSEFDVTRALDLDSDENYLAVEVYQRCDGSYIEDQDQWWLSGIFRDVWLHSYPSTRFEDFHIQTLLDDDFQDADLSVDYKLSGGAEDSTVNIKLLSAEGSVVLEDTQMASGLSTSSFKRSIKRPQKWTAETPYLYTLVLSVNDIHVSHKVGFRRAELIDGVFCVNGNPVKFRGVNRHEHHPASGRAVPYEFLRRDLLLMKFHNINAVRTSHYINDPRLYELADELGLWVLDEADLECHGFGEVGQDPASFTSDNPDWEEAYVDRARQMVMRDRNHPCIVMWSLGNESFYGRNHQAMYDEIKALDPTRLIHYEGDQDAKTADIYSRMYTSVDDMVKFGEEKGWKKPFVMCEFAHAMGNGPGAIMEYIDAFYKYPRLMGGFVWEWANHGLLAKNAEGEDYMAYGGDFGDEPNDYNFVMDGLCFANHTPTPGLVEYSKAIEPVQVLGNDGMTIEIVNRYDFLSLDHLRCDWEIISDRSQIIGREVYIPKGIKPHTKAQLVIGGVPQATSLPASETWLRLQFSRREATPWAYRGQVVAFGELLLTPPRPLALLKTLSSSSAGGGPRVRAVDGVIQATLANGTTFGISTTTGALCSLTRADGGSTLNLITEPMALDFYRALTDNDRGGPFGKEWVERRVHQAKHHFRRITTAEGGGACTIVVEGRVAPPVLAWGVDTTTTYTVTRDWCSVRVQAANPAGQALLPATWARFGLTLGLRGVRIVEWFGRGPGESYIDKKRAQHMNTWGLATDALWTDYEFPQDAGNRTDVRWVELRDRWGGADDAGRLLRARFGAHDGASFSASRYAARDVDECAHPYELRRRGRDDTLVRLDWFHHGLGTGSCGPATLPQYQLRTDREFDVELLLD</sequence>
<feature type="compositionally biased region" description="Polar residues" evidence="7">
    <location>
        <begin position="59"/>
        <end position="72"/>
    </location>
</feature>
<comment type="similarity">
    <text evidence="2">Belongs to the glycosyl hydrolase 2 family.</text>
</comment>
<evidence type="ECO:0000313" key="9">
    <source>
        <dbReference type="EMBL" id="KAK8121527.1"/>
    </source>
</evidence>
<dbReference type="InterPro" id="IPR013783">
    <property type="entry name" value="Ig-like_fold"/>
</dbReference>
<dbReference type="Pfam" id="PF02837">
    <property type="entry name" value="Glyco_hydro_2_N"/>
    <property type="match status" value="1"/>
</dbReference>
<dbReference type="InterPro" id="IPR036156">
    <property type="entry name" value="Beta-gal/glucu_dom_sf"/>
</dbReference>
<dbReference type="Gene3D" id="2.60.120.260">
    <property type="entry name" value="Galactose-binding domain-like"/>
    <property type="match status" value="1"/>
</dbReference>
<dbReference type="Gene3D" id="3.20.20.80">
    <property type="entry name" value="Glycosidases"/>
    <property type="match status" value="1"/>
</dbReference>
<dbReference type="Pfam" id="PF02836">
    <property type="entry name" value="Glyco_hydro_2_C"/>
    <property type="match status" value="1"/>
</dbReference>
<accession>A0AAW0R2P4</accession>
<dbReference type="InterPro" id="IPR008979">
    <property type="entry name" value="Galactose-bd-like_sf"/>
</dbReference>
<feature type="compositionally biased region" description="Low complexity" evidence="7">
    <location>
        <begin position="38"/>
        <end position="58"/>
    </location>
</feature>
<dbReference type="InterPro" id="IPR032312">
    <property type="entry name" value="LacZ_4"/>
</dbReference>
<feature type="compositionally biased region" description="Polar residues" evidence="7">
    <location>
        <begin position="1"/>
        <end position="11"/>
    </location>
</feature>
<evidence type="ECO:0000259" key="8">
    <source>
        <dbReference type="SMART" id="SM01038"/>
    </source>
</evidence>
<comment type="caution">
    <text evidence="9">The sequence shown here is derived from an EMBL/GenBank/DDBJ whole genome shotgun (WGS) entry which is preliminary data.</text>
</comment>
<dbReference type="SMART" id="SM01038">
    <property type="entry name" value="Bgal_small_N"/>
    <property type="match status" value="1"/>
</dbReference>
<dbReference type="EC" id="3.2.1.23" evidence="3"/>
<dbReference type="InterPro" id="IPR017853">
    <property type="entry name" value="GH"/>
</dbReference>
<dbReference type="Gene3D" id="2.70.98.10">
    <property type="match status" value="1"/>
</dbReference>
<dbReference type="EMBL" id="JAQQWP010000004">
    <property type="protein sequence ID" value="KAK8121527.1"/>
    <property type="molecule type" value="Genomic_DNA"/>
</dbReference>
<dbReference type="PANTHER" id="PTHR46323">
    <property type="entry name" value="BETA-GALACTOSIDASE"/>
    <property type="match status" value="1"/>
</dbReference>
<dbReference type="InterPro" id="IPR006102">
    <property type="entry name" value="Ig-like_GH2"/>
</dbReference>
<dbReference type="SUPFAM" id="SSF74650">
    <property type="entry name" value="Galactose mutarotase-like"/>
    <property type="match status" value="1"/>
</dbReference>
<dbReference type="Gene3D" id="2.60.40.10">
    <property type="entry name" value="Immunoglobulins"/>
    <property type="match status" value="2"/>
</dbReference>
<dbReference type="SUPFAM" id="SSF49785">
    <property type="entry name" value="Galactose-binding domain-like"/>
    <property type="match status" value="1"/>
</dbReference>
<dbReference type="FunFam" id="3.20.20.80:FF:000018">
    <property type="entry name" value="Beta-galactosidase"/>
    <property type="match status" value="1"/>
</dbReference>
<evidence type="ECO:0000256" key="4">
    <source>
        <dbReference type="ARBA" id="ARBA00022801"/>
    </source>
</evidence>
<dbReference type="PROSITE" id="PS00608">
    <property type="entry name" value="GLYCOSYL_HYDROL_F2_2"/>
    <property type="match status" value="1"/>
</dbReference>
<evidence type="ECO:0000256" key="6">
    <source>
        <dbReference type="ARBA" id="ARBA00032230"/>
    </source>
</evidence>
<gene>
    <name evidence="9" type="ORF">PG999_005647</name>
</gene>
<dbReference type="InterPro" id="IPR011013">
    <property type="entry name" value="Gal_mutarotase_sf_dom"/>
</dbReference>
<organism evidence="9 10">
    <name type="scientific">Apiospora kogelbergensis</name>
    <dbReference type="NCBI Taxonomy" id="1337665"/>
    <lineage>
        <taxon>Eukaryota</taxon>
        <taxon>Fungi</taxon>
        <taxon>Dikarya</taxon>
        <taxon>Ascomycota</taxon>
        <taxon>Pezizomycotina</taxon>
        <taxon>Sordariomycetes</taxon>
        <taxon>Xylariomycetidae</taxon>
        <taxon>Amphisphaeriales</taxon>
        <taxon>Apiosporaceae</taxon>
        <taxon>Apiospora</taxon>
    </lineage>
</organism>
<dbReference type="GO" id="GO:0004565">
    <property type="term" value="F:beta-galactosidase activity"/>
    <property type="evidence" value="ECO:0007669"/>
    <property type="project" value="UniProtKB-EC"/>
</dbReference>
<dbReference type="Proteomes" id="UP001392437">
    <property type="component" value="Unassembled WGS sequence"/>
</dbReference>
<feature type="region of interest" description="Disordered" evidence="7">
    <location>
        <begin position="1"/>
        <end position="23"/>
    </location>
</feature>
<evidence type="ECO:0000256" key="2">
    <source>
        <dbReference type="ARBA" id="ARBA00007401"/>
    </source>
</evidence>
<evidence type="ECO:0000256" key="3">
    <source>
        <dbReference type="ARBA" id="ARBA00012756"/>
    </source>
</evidence>
<dbReference type="PANTHER" id="PTHR46323:SF2">
    <property type="entry name" value="BETA-GALACTOSIDASE"/>
    <property type="match status" value="1"/>
</dbReference>
<dbReference type="SUPFAM" id="SSF51445">
    <property type="entry name" value="(Trans)glycosidases"/>
    <property type="match status" value="1"/>
</dbReference>
<dbReference type="GO" id="GO:0005990">
    <property type="term" value="P:lactose catabolic process"/>
    <property type="evidence" value="ECO:0007669"/>
    <property type="project" value="TreeGrafter"/>
</dbReference>
<dbReference type="AlphaFoldDB" id="A0AAW0R2P4"/>
<dbReference type="SUPFAM" id="SSF49303">
    <property type="entry name" value="beta-Galactosidase/glucuronidase domain"/>
    <property type="match status" value="2"/>
</dbReference>
<comment type="catalytic activity">
    <reaction evidence="1">
        <text>Hydrolysis of terminal non-reducing beta-D-galactose residues in beta-D-galactosides.</text>
        <dbReference type="EC" id="3.2.1.23"/>
    </reaction>
</comment>
<reference evidence="9 10" key="1">
    <citation type="submission" date="2023-01" db="EMBL/GenBank/DDBJ databases">
        <title>Analysis of 21 Apiospora genomes using comparative genomics revels a genus with tremendous synthesis potential of carbohydrate active enzymes and secondary metabolites.</title>
        <authorList>
            <person name="Sorensen T."/>
        </authorList>
    </citation>
    <scope>NUCLEOTIDE SEQUENCE [LARGE SCALE GENOMIC DNA]</scope>
    <source>
        <strain evidence="9 10">CBS 117206</strain>
    </source>
</reference>
<evidence type="ECO:0000256" key="7">
    <source>
        <dbReference type="SAM" id="MobiDB-lite"/>
    </source>
</evidence>
<feature type="region of interest" description="Disordered" evidence="7">
    <location>
        <begin position="35"/>
        <end position="86"/>
    </location>
</feature>
<evidence type="ECO:0000256" key="5">
    <source>
        <dbReference type="ARBA" id="ARBA00023295"/>
    </source>
</evidence>
<dbReference type="GO" id="GO:0009341">
    <property type="term" value="C:beta-galactosidase complex"/>
    <property type="evidence" value="ECO:0007669"/>
    <property type="project" value="InterPro"/>
</dbReference>
<dbReference type="Pfam" id="PF00703">
    <property type="entry name" value="Glyco_hydro_2"/>
    <property type="match status" value="1"/>
</dbReference>
<evidence type="ECO:0000256" key="1">
    <source>
        <dbReference type="ARBA" id="ARBA00001412"/>
    </source>
</evidence>